<proteinExistence type="predicted"/>
<evidence type="ECO:0000313" key="1">
    <source>
        <dbReference type="EMBL" id="CAD8910556.1"/>
    </source>
</evidence>
<accession>A0A7S1C7N8</accession>
<dbReference type="AlphaFoldDB" id="A0A7S1C7N8"/>
<protein>
    <submittedName>
        <fullName evidence="1">Uncharacterized protein</fullName>
    </submittedName>
</protein>
<gene>
    <name evidence="1" type="ORF">BSP0115_LOCUS3761</name>
</gene>
<name>A0A7S1C7N8_9STRA</name>
<reference evidence="1" key="1">
    <citation type="submission" date="2021-01" db="EMBL/GenBank/DDBJ databases">
        <authorList>
            <person name="Corre E."/>
            <person name="Pelletier E."/>
            <person name="Niang G."/>
            <person name="Scheremetjew M."/>
            <person name="Finn R."/>
            <person name="Kale V."/>
            <person name="Holt S."/>
            <person name="Cochrane G."/>
            <person name="Meng A."/>
            <person name="Brown T."/>
            <person name="Cohen L."/>
        </authorList>
    </citation>
    <scope>NUCLEOTIDE SEQUENCE</scope>
    <source>
        <strain evidence="1">Ms1</strain>
    </source>
</reference>
<organism evidence="1">
    <name type="scientific">Bicosoecida sp. CB-2014</name>
    <dbReference type="NCBI Taxonomy" id="1486930"/>
    <lineage>
        <taxon>Eukaryota</taxon>
        <taxon>Sar</taxon>
        <taxon>Stramenopiles</taxon>
        <taxon>Bigyra</taxon>
        <taxon>Opalozoa</taxon>
        <taxon>Bicosoecida</taxon>
    </lineage>
</organism>
<sequence length="155" mass="17995">MVDVLHGNLGETKRHQLVRVAAKVMGMQRYFVGIQFSITDFDKVAKNAWTVCAPFMVIQSRLQDLTFGRVFWMKRLKSDALQQDLNMQIPKSSLFVDEVYKEGKEPEVWVNKMRSIHLVKAHRKKRTFKELTKAVKGLRDPEESKLLAEDGFLLN</sequence>
<dbReference type="EMBL" id="HBFS01005578">
    <property type="protein sequence ID" value="CAD8910556.1"/>
    <property type="molecule type" value="Transcribed_RNA"/>
</dbReference>